<gene>
    <name evidence="9" type="ORF">GCM10011358_05440</name>
</gene>
<dbReference type="InterPro" id="IPR036909">
    <property type="entry name" value="Cyt_c-like_dom_sf"/>
</dbReference>
<evidence type="ECO:0000256" key="3">
    <source>
        <dbReference type="ARBA" id="ARBA00022723"/>
    </source>
</evidence>
<evidence type="ECO:0000256" key="7">
    <source>
        <dbReference type="SAM" id="Phobius"/>
    </source>
</evidence>
<dbReference type="Gene3D" id="1.10.760.10">
    <property type="entry name" value="Cytochrome c-like domain"/>
    <property type="match status" value="1"/>
</dbReference>
<feature type="domain" description="Cytochrome c" evidence="8">
    <location>
        <begin position="89"/>
        <end position="189"/>
    </location>
</feature>
<keyword evidence="3 6" id="KW-0479">Metal-binding</keyword>
<keyword evidence="5 6" id="KW-0408">Iron</keyword>
<keyword evidence="1" id="KW-0813">Transport</keyword>
<feature type="transmembrane region" description="Helical" evidence="7">
    <location>
        <begin position="20"/>
        <end position="38"/>
    </location>
</feature>
<keyword evidence="7" id="KW-0812">Transmembrane</keyword>
<reference evidence="10" key="1">
    <citation type="journal article" date="2019" name="Int. J. Syst. Evol. Microbiol.">
        <title>The Global Catalogue of Microorganisms (GCM) 10K type strain sequencing project: providing services to taxonomists for standard genome sequencing and annotation.</title>
        <authorList>
            <consortium name="The Broad Institute Genomics Platform"/>
            <consortium name="The Broad Institute Genome Sequencing Center for Infectious Disease"/>
            <person name="Wu L."/>
            <person name="Ma J."/>
        </authorList>
    </citation>
    <scope>NUCLEOTIDE SEQUENCE [LARGE SCALE GENOMIC DNA]</scope>
    <source>
        <strain evidence="10">CGMCC 1.12922</strain>
    </source>
</reference>
<dbReference type="PANTHER" id="PTHR11961">
    <property type="entry name" value="CYTOCHROME C"/>
    <property type="match status" value="1"/>
</dbReference>
<protein>
    <submittedName>
        <fullName evidence="9">Cytochrome c</fullName>
    </submittedName>
</protein>
<evidence type="ECO:0000313" key="10">
    <source>
        <dbReference type="Proteomes" id="UP000617355"/>
    </source>
</evidence>
<evidence type="ECO:0000259" key="8">
    <source>
        <dbReference type="PROSITE" id="PS51007"/>
    </source>
</evidence>
<dbReference type="PROSITE" id="PS51007">
    <property type="entry name" value="CYTC"/>
    <property type="match status" value="1"/>
</dbReference>
<evidence type="ECO:0000256" key="4">
    <source>
        <dbReference type="ARBA" id="ARBA00022982"/>
    </source>
</evidence>
<dbReference type="Proteomes" id="UP000617355">
    <property type="component" value="Unassembled WGS sequence"/>
</dbReference>
<dbReference type="PRINTS" id="PR00604">
    <property type="entry name" value="CYTCHRMECIAB"/>
</dbReference>
<accession>A0ABQ1QDC9</accession>
<keyword evidence="7" id="KW-1133">Transmembrane helix</keyword>
<evidence type="ECO:0000256" key="5">
    <source>
        <dbReference type="ARBA" id="ARBA00023004"/>
    </source>
</evidence>
<name>A0ABQ1QDC9_9RHOB</name>
<evidence type="ECO:0000313" key="9">
    <source>
        <dbReference type="EMBL" id="GGD23919.1"/>
    </source>
</evidence>
<keyword evidence="4" id="KW-0249">Electron transport</keyword>
<evidence type="ECO:0000256" key="2">
    <source>
        <dbReference type="ARBA" id="ARBA00022617"/>
    </source>
</evidence>
<evidence type="ECO:0000256" key="6">
    <source>
        <dbReference type="PROSITE-ProRule" id="PRU00433"/>
    </source>
</evidence>
<comment type="caution">
    <text evidence="9">The sequence shown here is derived from an EMBL/GenBank/DDBJ whole genome shotgun (WGS) entry which is preliminary data.</text>
</comment>
<dbReference type="InterPro" id="IPR009056">
    <property type="entry name" value="Cyt_c-like_dom"/>
</dbReference>
<keyword evidence="2 6" id="KW-0349">Heme</keyword>
<dbReference type="EMBL" id="BMGI01000001">
    <property type="protein sequence ID" value="GGD23919.1"/>
    <property type="molecule type" value="Genomic_DNA"/>
</dbReference>
<keyword evidence="10" id="KW-1185">Reference proteome</keyword>
<proteinExistence type="predicted"/>
<keyword evidence="7" id="KW-0472">Membrane</keyword>
<sequence>MGLRERTDRDMLNTNNLIKLGASAAGALLIMLFANWGASALYKVAQDEAHGDEEHAVVRGFNIAPDMGDEVEAEEEEVVLAFADVYAEADPGKGERVFGKCRACHKLEEGAHATGPALYGIVGHEVAAMDGFSYSDALLAMQGNVWTPEELNAWLEDPRAYAPGNKMTFAGLNKVEDRANLIAYLATIGG</sequence>
<dbReference type="Pfam" id="PF00034">
    <property type="entry name" value="Cytochrom_C"/>
    <property type="match status" value="1"/>
</dbReference>
<evidence type="ECO:0000256" key="1">
    <source>
        <dbReference type="ARBA" id="ARBA00022448"/>
    </source>
</evidence>
<dbReference type="InterPro" id="IPR002327">
    <property type="entry name" value="Cyt_c_1A/1B"/>
</dbReference>
<dbReference type="SUPFAM" id="SSF46626">
    <property type="entry name" value="Cytochrome c"/>
    <property type="match status" value="1"/>
</dbReference>
<organism evidence="9 10">
    <name type="scientific">Sinisalibacter lacisalsi</name>
    <dbReference type="NCBI Taxonomy" id="1526570"/>
    <lineage>
        <taxon>Bacteria</taxon>
        <taxon>Pseudomonadati</taxon>
        <taxon>Pseudomonadota</taxon>
        <taxon>Alphaproteobacteria</taxon>
        <taxon>Rhodobacterales</taxon>
        <taxon>Roseobacteraceae</taxon>
        <taxon>Sinisalibacter</taxon>
    </lineage>
</organism>